<dbReference type="PANTHER" id="PTHR13647">
    <property type="entry name" value="INSULIN-LIKE PEPTIDE 2-RELATED"/>
    <property type="match status" value="1"/>
</dbReference>
<protein>
    <submittedName>
        <fullName evidence="10">Probable insulin-like peptide 2</fullName>
    </submittedName>
</protein>
<comment type="similarity">
    <text evidence="1 6">Belongs to the insulin family.</text>
</comment>
<dbReference type="InterPro" id="IPR016179">
    <property type="entry name" value="Insulin-like"/>
</dbReference>
<gene>
    <name evidence="10" type="primary">LOC108073763</name>
</gene>
<keyword evidence="6" id="KW-0964">Secreted</keyword>
<reference evidence="10" key="1">
    <citation type="submission" date="2025-08" db="UniProtKB">
        <authorList>
            <consortium name="RefSeq"/>
        </authorList>
    </citation>
    <scope>IDENTIFICATION</scope>
    <source>
        <strain evidence="10">14028-0561.14</strain>
        <tissue evidence="10">Whole fly</tissue>
    </source>
</reference>
<evidence type="ECO:0000256" key="3">
    <source>
        <dbReference type="ARBA" id="ARBA00022685"/>
    </source>
</evidence>
<dbReference type="GO" id="GO:0005179">
    <property type="term" value="F:hormone activity"/>
    <property type="evidence" value="ECO:0007669"/>
    <property type="project" value="InterPro"/>
</dbReference>
<evidence type="ECO:0000313" key="9">
    <source>
        <dbReference type="Proteomes" id="UP001652661"/>
    </source>
</evidence>
<dbReference type="Proteomes" id="UP001652661">
    <property type="component" value="Chromosome 3L"/>
</dbReference>
<evidence type="ECO:0000256" key="6">
    <source>
        <dbReference type="RuleBase" id="RU000406"/>
    </source>
</evidence>
<comment type="subunit">
    <text evidence="2">Heterodimer of a B chain and an A chain linked by two disulfide bonds.</text>
</comment>
<keyword evidence="9" id="KW-1185">Reference proteome</keyword>
<evidence type="ECO:0000256" key="1">
    <source>
        <dbReference type="ARBA" id="ARBA00009034"/>
    </source>
</evidence>
<dbReference type="InterPro" id="IPR036438">
    <property type="entry name" value="Insulin-like_sf"/>
</dbReference>
<dbReference type="SMART" id="SM00078">
    <property type="entry name" value="IlGF"/>
    <property type="match status" value="1"/>
</dbReference>
<dbReference type="RefSeq" id="XP_017021018.1">
    <property type="nucleotide sequence ID" value="XM_017165529.1"/>
</dbReference>
<dbReference type="Gene3D" id="1.10.100.10">
    <property type="entry name" value="Insulin-like"/>
    <property type="match status" value="1"/>
</dbReference>
<feature type="domain" description="Insulin-like" evidence="8">
    <location>
        <begin position="28"/>
        <end position="122"/>
    </location>
</feature>
<dbReference type="GO" id="GO:0005576">
    <property type="term" value="C:extracellular region"/>
    <property type="evidence" value="ECO:0007669"/>
    <property type="project" value="UniProtKB-SubCell"/>
</dbReference>
<evidence type="ECO:0000256" key="2">
    <source>
        <dbReference type="ARBA" id="ARBA00011207"/>
    </source>
</evidence>
<dbReference type="Pfam" id="PF00049">
    <property type="entry name" value="Insulin"/>
    <property type="match status" value="1"/>
</dbReference>
<evidence type="ECO:0000256" key="7">
    <source>
        <dbReference type="SAM" id="SignalP"/>
    </source>
</evidence>
<evidence type="ECO:0000256" key="5">
    <source>
        <dbReference type="ARBA" id="ARBA00023157"/>
    </source>
</evidence>
<keyword evidence="5" id="KW-1015">Disulfide bond</keyword>
<keyword evidence="3" id="KW-0165">Cleavage on pair of basic residues</keyword>
<dbReference type="CDD" id="cd04366">
    <property type="entry name" value="IlGF_insulin_bombyxin_like"/>
    <property type="match status" value="1"/>
</dbReference>
<comment type="subcellular location">
    <subcellularLocation>
        <location evidence="6">Secreted</location>
    </subcellularLocation>
</comment>
<keyword evidence="4 7" id="KW-0732">Signal</keyword>
<organism evidence="9 10">
    <name type="scientific">Drosophila kikkawai</name>
    <name type="common">Fruit fly</name>
    <dbReference type="NCBI Taxonomy" id="30033"/>
    <lineage>
        <taxon>Eukaryota</taxon>
        <taxon>Metazoa</taxon>
        <taxon>Ecdysozoa</taxon>
        <taxon>Arthropoda</taxon>
        <taxon>Hexapoda</taxon>
        <taxon>Insecta</taxon>
        <taxon>Pterygota</taxon>
        <taxon>Neoptera</taxon>
        <taxon>Endopterygota</taxon>
        <taxon>Diptera</taxon>
        <taxon>Brachycera</taxon>
        <taxon>Muscomorpha</taxon>
        <taxon>Ephydroidea</taxon>
        <taxon>Drosophilidae</taxon>
        <taxon>Drosophila</taxon>
        <taxon>Sophophora</taxon>
    </lineage>
</organism>
<feature type="chain" id="PRO_5027664467" evidence="7">
    <location>
        <begin position="22"/>
        <end position="127"/>
    </location>
</feature>
<dbReference type="PANTHER" id="PTHR13647:SF4">
    <property type="entry name" value="INSULIN-LIKE PEPTIDE 1-RELATED"/>
    <property type="match status" value="1"/>
</dbReference>
<evidence type="ECO:0000313" key="10">
    <source>
        <dbReference type="RefSeq" id="XP_017021018.1"/>
    </source>
</evidence>
<name>A0A6P4IEQ5_DROKI</name>
<sequence>MCRILSIISMLAVLFLAQASAQYSYTPHALCSDRLNDMLMMVCEEFNGNTPQKRGLIAGDLDLLDPVQYVEATESRPIFRGRFHGGDGALNSLAPIRRLTRQGIVDRCCKRSCSMEVLMEYCSVPRI</sequence>
<dbReference type="InterPro" id="IPR022352">
    <property type="entry name" value="Ins/IGF/rlx"/>
</dbReference>
<dbReference type="AlphaFoldDB" id="A0A6P4IEQ5"/>
<dbReference type="PRINTS" id="PR00276">
    <property type="entry name" value="INSULINFAMLY"/>
</dbReference>
<accession>A0A6P4IEQ5</accession>
<dbReference type="InterPro" id="IPR022353">
    <property type="entry name" value="Insulin_CS"/>
</dbReference>
<dbReference type="PROSITE" id="PS00262">
    <property type="entry name" value="INSULIN"/>
    <property type="match status" value="1"/>
</dbReference>
<dbReference type="OrthoDB" id="10019596at2759"/>
<proteinExistence type="inferred from homology"/>
<dbReference type="SUPFAM" id="SSF56994">
    <property type="entry name" value="Insulin-like"/>
    <property type="match status" value="1"/>
</dbReference>
<evidence type="ECO:0000256" key="4">
    <source>
        <dbReference type="ARBA" id="ARBA00022729"/>
    </source>
</evidence>
<feature type="signal peptide" evidence="7">
    <location>
        <begin position="1"/>
        <end position="21"/>
    </location>
</feature>
<evidence type="ECO:0000259" key="8">
    <source>
        <dbReference type="SMART" id="SM00078"/>
    </source>
</evidence>
<dbReference type="GeneID" id="108073763"/>